<dbReference type="InterPro" id="IPR050951">
    <property type="entry name" value="Retrovirus_Pol_polyprotein"/>
</dbReference>
<dbReference type="OrthoDB" id="6724604at2759"/>
<dbReference type="AlphaFoldDB" id="A0A653BKV2"/>
<dbReference type="EMBL" id="CAACVG010002060">
    <property type="protein sequence ID" value="VEN36010.1"/>
    <property type="molecule type" value="Genomic_DNA"/>
</dbReference>
<dbReference type="PANTHER" id="PTHR37984:SF5">
    <property type="entry name" value="PROTEIN NYNRIN-LIKE"/>
    <property type="match status" value="1"/>
</dbReference>
<dbReference type="EC" id="2.7.7.49" evidence="1"/>
<dbReference type="InterPro" id="IPR041373">
    <property type="entry name" value="RT_RNaseH"/>
</dbReference>
<dbReference type="GO" id="GO:0003964">
    <property type="term" value="F:RNA-directed DNA polymerase activity"/>
    <property type="evidence" value="ECO:0007669"/>
    <property type="project" value="UniProtKB-KW"/>
</dbReference>
<dbReference type="Gene3D" id="3.10.20.370">
    <property type="match status" value="1"/>
</dbReference>
<evidence type="ECO:0000256" key="7">
    <source>
        <dbReference type="ARBA" id="ARBA00022918"/>
    </source>
</evidence>
<dbReference type="Pfam" id="PF00665">
    <property type="entry name" value="rve"/>
    <property type="match status" value="1"/>
</dbReference>
<evidence type="ECO:0000256" key="5">
    <source>
        <dbReference type="ARBA" id="ARBA00022759"/>
    </source>
</evidence>
<evidence type="ECO:0000313" key="9">
    <source>
        <dbReference type="EMBL" id="VEN36010.1"/>
    </source>
</evidence>
<accession>A0A653BKV2</accession>
<keyword evidence="2" id="KW-0808">Transferase</keyword>
<feature type="domain" description="Integrase catalytic" evidence="8">
    <location>
        <begin position="415"/>
        <end position="573"/>
    </location>
</feature>
<dbReference type="InterPro" id="IPR043502">
    <property type="entry name" value="DNA/RNA_pol_sf"/>
</dbReference>
<dbReference type="InterPro" id="IPR012337">
    <property type="entry name" value="RNaseH-like_sf"/>
</dbReference>
<dbReference type="GO" id="GO:0015074">
    <property type="term" value="P:DNA integration"/>
    <property type="evidence" value="ECO:0007669"/>
    <property type="project" value="InterPro"/>
</dbReference>
<dbReference type="GO" id="GO:0016787">
    <property type="term" value="F:hydrolase activity"/>
    <property type="evidence" value="ECO:0007669"/>
    <property type="project" value="UniProtKB-KW"/>
</dbReference>
<dbReference type="InterPro" id="IPR036397">
    <property type="entry name" value="RNaseH_sf"/>
</dbReference>
<evidence type="ECO:0000259" key="8">
    <source>
        <dbReference type="PROSITE" id="PS50994"/>
    </source>
</evidence>
<evidence type="ECO:0000256" key="6">
    <source>
        <dbReference type="ARBA" id="ARBA00022801"/>
    </source>
</evidence>
<sequence>MRHLKTLLGVLMAEGVTVKLRKCQFVRKEISFLGHIVSSEGVRIDPSRVEAIIKFPAPRNIKELRAFLGLANYEKRFCQNHADLVVPLLRLLKKNTIWSWGATEKEAFDQVKNAYLDVTMVAHPDFNKAFYIQCDSSGYAIGGSLFQLSEDGERQVIAYTSCTLKGSQLGYTTTEKEMFALLSCLQQWRCIVLGHDIVVRTDHKALTFFLTCKLRSARLSRWILYIQEFNLKIEHCPGVDNKIADTLSRFPPNRCLDVAPEYSTDINIRLFKSGGCYKKLKPNFKNMRADQLQDKWIAERLTFLEVFSRSPLVITEKQRHVVDWFCIHDGLLFKRGDLTNPGFKLCVPRAQVRDLVIAQHEEQGHFGKNKVFAHMRELFYWPKMQKMIRQIVTACDLCQKSKPCKMSRGPFNAVVPEKPGALVCLDLVGPLPSSRGGATQLLVIVDAFSKFVKLYALKRATTRAILNKLLGKYVIEVQKPLCVLSDNGTQFTARTWVDSLEKEGIQVKYTSVYFPQGNITERYNREIGRLLRAYCADKHTRWAYMLDFVEQCLNSAINDSTGYTALYLQQGCREDHPIMKMIKFPVDSQQKPSLHDVWILAREKLLSKAERRIEKHNSKNNLVEFQEGEMVLVRNHKLSSAEDHTIRKFFLLFSGPYRISGKAGPNCYTLVDAEGNELSKQNVINLKRYKELPSEF</sequence>
<evidence type="ECO:0000256" key="4">
    <source>
        <dbReference type="ARBA" id="ARBA00022722"/>
    </source>
</evidence>
<dbReference type="GO" id="GO:0003676">
    <property type="term" value="F:nucleic acid binding"/>
    <property type="evidence" value="ECO:0007669"/>
    <property type="project" value="InterPro"/>
</dbReference>
<dbReference type="GO" id="GO:0042575">
    <property type="term" value="C:DNA polymerase complex"/>
    <property type="evidence" value="ECO:0007669"/>
    <property type="project" value="UniProtKB-ARBA"/>
</dbReference>
<dbReference type="Pfam" id="PF17921">
    <property type="entry name" value="Integrase_H2C2"/>
    <property type="match status" value="1"/>
</dbReference>
<dbReference type="Pfam" id="PF17917">
    <property type="entry name" value="RT_RNaseH"/>
    <property type="match status" value="1"/>
</dbReference>
<dbReference type="GO" id="GO:0004519">
    <property type="term" value="F:endonuclease activity"/>
    <property type="evidence" value="ECO:0007669"/>
    <property type="project" value="UniProtKB-KW"/>
</dbReference>
<keyword evidence="3" id="KW-0548">Nucleotidyltransferase</keyword>
<keyword evidence="4" id="KW-0540">Nuclease</keyword>
<dbReference type="CDD" id="cd09274">
    <property type="entry name" value="RNase_HI_RT_Ty3"/>
    <property type="match status" value="1"/>
</dbReference>
<keyword evidence="6" id="KW-0378">Hydrolase</keyword>
<dbReference type="FunFam" id="3.30.70.270:FF:000020">
    <property type="entry name" value="Transposon Tf2-6 polyprotein-like Protein"/>
    <property type="match status" value="1"/>
</dbReference>
<evidence type="ECO:0000256" key="1">
    <source>
        <dbReference type="ARBA" id="ARBA00012493"/>
    </source>
</evidence>
<reference evidence="9 10" key="1">
    <citation type="submission" date="2019-01" db="EMBL/GenBank/DDBJ databases">
        <authorList>
            <person name="Sayadi A."/>
        </authorList>
    </citation>
    <scope>NUCLEOTIDE SEQUENCE [LARGE SCALE GENOMIC DNA]</scope>
</reference>
<dbReference type="SUPFAM" id="SSF53098">
    <property type="entry name" value="Ribonuclease H-like"/>
    <property type="match status" value="1"/>
</dbReference>
<dbReference type="PANTHER" id="PTHR37984">
    <property type="entry name" value="PROTEIN CBG26694"/>
    <property type="match status" value="1"/>
</dbReference>
<dbReference type="Gene3D" id="1.10.340.70">
    <property type="match status" value="1"/>
</dbReference>
<dbReference type="InterPro" id="IPR043128">
    <property type="entry name" value="Rev_trsase/Diguanyl_cyclase"/>
</dbReference>
<dbReference type="InterPro" id="IPR041588">
    <property type="entry name" value="Integrase_H2C2"/>
</dbReference>
<gene>
    <name evidence="9" type="ORF">CALMAC_LOCUS1746</name>
</gene>
<dbReference type="Gene3D" id="3.30.70.270">
    <property type="match status" value="2"/>
</dbReference>
<organism evidence="9 10">
    <name type="scientific">Callosobruchus maculatus</name>
    <name type="common">Southern cowpea weevil</name>
    <name type="synonym">Pulse bruchid</name>
    <dbReference type="NCBI Taxonomy" id="64391"/>
    <lineage>
        <taxon>Eukaryota</taxon>
        <taxon>Metazoa</taxon>
        <taxon>Ecdysozoa</taxon>
        <taxon>Arthropoda</taxon>
        <taxon>Hexapoda</taxon>
        <taxon>Insecta</taxon>
        <taxon>Pterygota</taxon>
        <taxon>Neoptera</taxon>
        <taxon>Endopterygota</taxon>
        <taxon>Coleoptera</taxon>
        <taxon>Polyphaga</taxon>
        <taxon>Cucujiformia</taxon>
        <taxon>Chrysomeloidea</taxon>
        <taxon>Chrysomelidae</taxon>
        <taxon>Bruchinae</taxon>
        <taxon>Bruchini</taxon>
        <taxon>Callosobruchus</taxon>
    </lineage>
</organism>
<dbReference type="SUPFAM" id="SSF56672">
    <property type="entry name" value="DNA/RNA polymerases"/>
    <property type="match status" value="1"/>
</dbReference>
<evidence type="ECO:0000256" key="2">
    <source>
        <dbReference type="ARBA" id="ARBA00022679"/>
    </source>
</evidence>
<dbReference type="FunFam" id="1.10.340.70:FF:000001">
    <property type="entry name" value="Retrovirus-related Pol polyprotein from transposon gypsy-like Protein"/>
    <property type="match status" value="1"/>
</dbReference>
<evidence type="ECO:0000256" key="3">
    <source>
        <dbReference type="ARBA" id="ARBA00022695"/>
    </source>
</evidence>
<keyword evidence="5" id="KW-0255">Endonuclease</keyword>
<protein>
    <recommendedName>
        <fullName evidence="1">RNA-directed DNA polymerase</fullName>
        <ecNumber evidence="1">2.7.7.49</ecNumber>
    </recommendedName>
</protein>
<keyword evidence="10" id="KW-1185">Reference proteome</keyword>
<dbReference type="Proteomes" id="UP000410492">
    <property type="component" value="Unassembled WGS sequence"/>
</dbReference>
<dbReference type="Gene3D" id="3.30.420.10">
    <property type="entry name" value="Ribonuclease H-like superfamily/Ribonuclease H"/>
    <property type="match status" value="1"/>
</dbReference>
<dbReference type="PROSITE" id="PS50994">
    <property type="entry name" value="INTEGRASE"/>
    <property type="match status" value="1"/>
</dbReference>
<name>A0A653BKV2_CALMS</name>
<keyword evidence="7" id="KW-0695">RNA-directed DNA polymerase</keyword>
<evidence type="ECO:0000313" key="10">
    <source>
        <dbReference type="Proteomes" id="UP000410492"/>
    </source>
</evidence>
<proteinExistence type="predicted"/>
<dbReference type="InterPro" id="IPR001584">
    <property type="entry name" value="Integrase_cat-core"/>
</dbReference>